<feature type="transmembrane region" description="Helical" evidence="1">
    <location>
        <begin position="63"/>
        <end position="87"/>
    </location>
</feature>
<feature type="transmembrane region" description="Helical" evidence="1">
    <location>
        <begin position="134"/>
        <end position="155"/>
    </location>
</feature>
<keyword evidence="1" id="KW-0472">Membrane</keyword>
<dbReference type="AlphaFoldDB" id="A0A1G8UVG6"/>
<dbReference type="InterPro" id="IPR018723">
    <property type="entry name" value="DUF2254_membrane"/>
</dbReference>
<feature type="transmembrane region" description="Helical" evidence="1">
    <location>
        <begin position="108"/>
        <end position="128"/>
    </location>
</feature>
<dbReference type="STRING" id="86666.SAMN04490247_2422"/>
<dbReference type="RefSeq" id="WP_093194122.1">
    <property type="nucleotide sequence ID" value="NZ_FNEV01000007.1"/>
</dbReference>
<dbReference type="OrthoDB" id="2955631at2"/>
<dbReference type="Pfam" id="PF10011">
    <property type="entry name" value="DUF2254"/>
    <property type="match status" value="1"/>
</dbReference>
<evidence type="ECO:0000313" key="2">
    <source>
        <dbReference type="EMBL" id="SDJ57729.1"/>
    </source>
</evidence>
<dbReference type="Proteomes" id="UP000199225">
    <property type="component" value="Unassembled WGS sequence"/>
</dbReference>
<reference evidence="3" key="1">
    <citation type="submission" date="2016-10" db="EMBL/GenBank/DDBJ databases">
        <authorList>
            <person name="Varghese N."/>
            <person name="Submissions S."/>
        </authorList>
    </citation>
    <scope>NUCLEOTIDE SEQUENCE [LARGE SCALE GENOMIC DNA]</scope>
    <source>
        <strain evidence="3">DSM 4771</strain>
    </source>
</reference>
<evidence type="ECO:0000256" key="1">
    <source>
        <dbReference type="SAM" id="Phobius"/>
    </source>
</evidence>
<evidence type="ECO:0000313" key="3">
    <source>
        <dbReference type="Proteomes" id="UP000199225"/>
    </source>
</evidence>
<keyword evidence="3" id="KW-1185">Reference proteome</keyword>
<feature type="transmembrane region" description="Helical" evidence="1">
    <location>
        <begin position="20"/>
        <end position="43"/>
    </location>
</feature>
<protein>
    <submittedName>
        <fullName evidence="2">Uncharacterized membrane protein</fullName>
    </submittedName>
</protein>
<proteinExistence type="predicted"/>
<keyword evidence="1" id="KW-1133">Transmembrane helix</keyword>
<keyword evidence="1" id="KW-0812">Transmembrane</keyword>
<dbReference type="EMBL" id="FNEV01000007">
    <property type="protein sequence ID" value="SDJ57729.1"/>
    <property type="molecule type" value="Genomic_DNA"/>
</dbReference>
<accession>A0A1G8UVG6</accession>
<organism evidence="2 3">
    <name type="scientific">Salimicrobium halophilum</name>
    <dbReference type="NCBI Taxonomy" id="86666"/>
    <lineage>
        <taxon>Bacteria</taxon>
        <taxon>Bacillati</taxon>
        <taxon>Bacillota</taxon>
        <taxon>Bacilli</taxon>
        <taxon>Bacillales</taxon>
        <taxon>Bacillaceae</taxon>
        <taxon>Salimicrobium</taxon>
    </lineage>
</organism>
<gene>
    <name evidence="2" type="ORF">SAMN04490247_2422</name>
</gene>
<name>A0A1G8UVG6_9BACI</name>
<sequence length="444" mass="51082">MNKTQLGVRMRDSFWFLPAVYSLLALVVVSIVNGLDTLVVPLIQDHMPSFFFMEKSVAQTMYGSLITSILTMTTISFSTIMVVLTTYTTQFSPRTLQDFMKSKITKHVLGVFSYGFVFTLMNLLLLGSGDQKQFIAPFLTVIVAIISLGFFILFIHHSSRFVQVNNLIGKIRTDASTLIENTFQEKNYTEATEWDEKEIHEWQTYTPYAVKAKQSGYLQGIRTEGLLAFAKKHDILLVAAFQMGDYIQKGAPVFYYWKKEQGEENEGLEACTNYIVIGNERTDVQDIEFSIQKLVEIAVKAISTGINDPHTAVNCINRIGSLLADLASVYEPIRYYADDDENLRFMMEPKKFRDYLYKSFYQVRLYGKKDLTVMDAVLEALYKIAIVHHGQIKEDTWRFAEYIIESTNIEEMHELDFERFYETCKKLADECEKELPFESVRNGS</sequence>